<keyword evidence="2" id="KW-1133">Transmembrane helix</keyword>
<dbReference type="EMBL" id="AJ870986">
    <property type="protein sequence ID" value="CAQ35002.1"/>
    <property type="molecule type" value="Genomic_DNA"/>
</dbReference>
<dbReference type="AlphaFoldDB" id="B1V8H4"/>
<organism evidence="3">
    <name type="scientific">Photobacterium damsela subsp. piscicida</name>
    <name type="common">Pasteurella piscicida</name>
    <dbReference type="NCBI Taxonomy" id="38294"/>
    <lineage>
        <taxon>Bacteria</taxon>
        <taxon>Pseudomonadati</taxon>
        <taxon>Pseudomonadota</taxon>
        <taxon>Gammaproteobacteria</taxon>
        <taxon>Vibrionales</taxon>
        <taxon>Vibrionaceae</taxon>
        <taxon>Photobacterium</taxon>
    </lineage>
</organism>
<feature type="region of interest" description="Disordered" evidence="1">
    <location>
        <begin position="1"/>
        <end position="44"/>
    </location>
</feature>
<accession>B1V8H4</accession>
<evidence type="ECO:0000256" key="2">
    <source>
        <dbReference type="SAM" id="Phobius"/>
    </source>
</evidence>
<reference evidence="3" key="1">
    <citation type="journal article" date="2005" name="Microbiology (Mosc.)">
        <title>Subtractive hybridization reveals a high genetic diversity in the fishpathogen Photobacterium damselae subsp. piscicida: evidence of a SXT-likeelement.</title>
        <authorList>
            <person name="Juiz-Rio S."/>
            <person name="Osorio C.R."/>
            <person name="de Lorenzo V."/>
            <person name="Lemos M.L."/>
        </authorList>
    </citation>
    <scope>NUCLEOTIDE SEQUENCE</scope>
    <source>
        <strain evidence="3">PC554.2</strain>
    </source>
</reference>
<evidence type="ECO:0000256" key="1">
    <source>
        <dbReference type="SAM" id="MobiDB-lite"/>
    </source>
</evidence>
<sequence>MSNNDSKRGFSGLSNLTTDTDKITQTQPSNKGDRPLSNQKHDSKVLLPGESDTLLGGEVSKEGGVGFFIGIMKFLFAIPWQLYLVGGVVGYFYFQSEIEEKEISSFQSKINYYLAKSHDSKSIPALNSSVLPIDLKSKTVDSMIFRIRDGYKPKSAEEVSFVVGFNCSDQVVGTYSDGASGYQKSCDIYVIDVLSHTWAYAGNFSGSEPPSSKEGGGSRTGSHPAQDYLRKAGVL</sequence>
<keyword evidence="2" id="KW-0812">Transmembrane</keyword>
<feature type="compositionally biased region" description="Polar residues" evidence="1">
    <location>
        <begin position="12"/>
        <end position="30"/>
    </location>
</feature>
<feature type="region of interest" description="Disordered" evidence="1">
    <location>
        <begin position="206"/>
        <end position="235"/>
    </location>
</feature>
<keyword evidence="2" id="KW-0472">Membrane</keyword>
<reference evidence="3" key="3">
    <citation type="journal article" date="2008" name="J. Bacteriol.">
        <title>Genomic and functional analysis of ICEPdaSpa1, a fish-pathogen-derived SXT-related integrating conjugative element that can mobilize a virulence plasmid.</title>
        <authorList>
            <person name="Osorio C.R."/>
            <person name="Marrero J."/>
            <person name="Wozniak R.A."/>
            <person name="Lemos M.L."/>
            <person name="Burrus V."/>
            <person name="Waldor M.K."/>
        </authorList>
    </citation>
    <scope>NUCLEOTIDE SEQUENCE</scope>
    <source>
        <strain evidence="3">PC554.2</strain>
    </source>
</reference>
<feature type="transmembrane region" description="Helical" evidence="2">
    <location>
        <begin position="74"/>
        <end position="94"/>
    </location>
</feature>
<protein>
    <submittedName>
        <fullName evidence="3">Uncharacterized protein</fullName>
    </submittedName>
</protein>
<name>B1V8H4_PHODP</name>
<feature type="compositionally biased region" description="Basic and acidic residues" evidence="1">
    <location>
        <begin position="31"/>
        <end position="44"/>
    </location>
</feature>
<proteinExistence type="predicted"/>
<reference evidence="3" key="2">
    <citation type="thesis" date="2006" institute="Department of Microbiology" country="University of Santiago de Compostela, Santiago de Compostela, Spain">
        <title>Molecular characterization of the iron transport systems in Photobacterium damselae, analysis of the genetic variability and presence of mobile elements.</title>
        <authorList>
            <person name="Juiz-Rio S."/>
        </authorList>
    </citation>
    <scope>NUCLEOTIDE SEQUENCE</scope>
    <source>
        <strain evidence="3">PC554.2</strain>
    </source>
</reference>
<gene>
    <name evidence="3" type="primary">spa10</name>
</gene>
<evidence type="ECO:0000313" key="3">
    <source>
        <dbReference type="EMBL" id="CAQ35002.1"/>
    </source>
</evidence>